<dbReference type="InterPro" id="IPR044730">
    <property type="entry name" value="RNase_H-like_dom_plant"/>
</dbReference>
<dbReference type="AlphaFoldDB" id="A0A7J8NKJ6"/>
<protein>
    <recommendedName>
        <fullName evidence="3">RNase H type-1 domain-containing protein</fullName>
    </recommendedName>
</protein>
<dbReference type="Proteomes" id="UP000593572">
    <property type="component" value="Unassembled WGS sequence"/>
</dbReference>
<dbReference type="InterPro" id="IPR053151">
    <property type="entry name" value="RNase_H-like"/>
</dbReference>
<gene>
    <name evidence="1" type="ORF">Golob_027621</name>
</gene>
<dbReference type="PANTHER" id="PTHR47723:SF19">
    <property type="entry name" value="POLYNUCLEOTIDYL TRANSFERASE, RIBONUCLEASE H-LIKE SUPERFAMILY PROTEIN"/>
    <property type="match status" value="1"/>
</dbReference>
<name>A0A7J8NKJ6_9ROSI</name>
<sequence length="120" mass="13554">MAGRASLGGLLRDHNRRWLLGYGKFVGNCSIFVAEALGNVRWLEYDNDRLPTIVKEIRQLLSLNWQVNFKHISKRANQVATCIGSLLLHRVTKLLAFPAPSIVALYLLEKDAVAYLEFVS</sequence>
<evidence type="ECO:0000313" key="2">
    <source>
        <dbReference type="Proteomes" id="UP000593572"/>
    </source>
</evidence>
<dbReference type="PANTHER" id="PTHR47723">
    <property type="entry name" value="OS05G0353850 PROTEIN"/>
    <property type="match status" value="1"/>
</dbReference>
<comment type="caution">
    <text evidence="1">The sequence shown here is derived from an EMBL/GenBank/DDBJ whole genome shotgun (WGS) entry which is preliminary data.</text>
</comment>
<reference evidence="1 2" key="1">
    <citation type="journal article" date="2019" name="Genome Biol. Evol.">
        <title>Insights into the evolution of the New World diploid cottons (Gossypium, subgenus Houzingenia) based on genome sequencing.</title>
        <authorList>
            <person name="Grover C.E."/>
            <person name="Arick M.A. 2nd"/>
            <person name="Thrash A."/>
            <person name="Conover J.L."/>
            <person name="Sanders W.S."/>
            <person name="Peterson D.G."/>
            <person name="Frelichowski J.E."/>
            <person name="Scheffler J.A."/>
            <person name="Scheffler B.E."/>
            <person name="Wendel J.F."/>
        </authorList>
    </citation>
    <scope>NUCLEOTIDE SEQUENCE [LARGE SCALE GENOMIC DNA]</scope>
    <source>
        <strain evidence="1">157</strain>
        <tissue evidence="1">Leaf</tissue>
    </source>
</reference>
<dbReference type="EMBL" id="JABEZX010355843">
    <property type="protein sequence ID" value="MBA0577499.1"/>
    <property type="molecule type" value="Genomic_DNA"/>
</dbReference>
<evidence type="ECO:0008006" key="3">
    <source>
        <dbReference type="Google" id="ProtNLM"/>
    </source>
</evidence>
<dbReference type="CDD" id="cd06222">
    <property type="entry name" value="RNase_H_like"/>
    <property type="match status" value="1"/>
</dbReference>
<evidence type="ECO:0000313" key="1">
    <source>
        <dbReference type="EMBL" id="MBA0577499.1"/>
    </source>
</evidence>
<accession>A0A7J8NKJ6</accession>
<proteinExistence type="predicted"/>
<organism evidence="1 2">
    <name type="scientific">Gossypium lobatum</name>
    <dbReference type="NCBI Taxonomy" id="34289"/>
    <lineage>
        <taxon>Eukaryota</taxon>
        <taxon>Viridiplantae</taxon>
        <taxon>Streptophyta</taxon>
        <taxon>Embryophyta</taxon>
        <taxon>Tracheophyta</taxon>
        <taxon>Spermatophyta</taxon>
        <taxon>Magnoliopsida</taxon>
        <taxon>eudicotyledons</taxon>
        <taxon>Gunneridae</taxon>
        <taxon>Pentapetalae</taxon>
        <taxon>rosids</taxon>
        <taxon>malvids</taxon>
        <taxon>Malvales</taxon>
        <taxon>Malvaceae</taxon>
        <taxon>Malvoideae</taxon>
        <taxon>Gossypium</taxon>
    </lineage>
</organism>
<keyword evidence="2" id="KW-1185">Reference proteome</keyword>